<dbReference type="Gene3D" id="3.40.50.1010">
    <property type="entry name" value="5'-nuclease"/>
    <property type="match status" value="1"/>
</dbReference>
<evidence type="ECO:0000256" key="8">
    <source>
        <dbReference type="ARBA" id="ARBA00022490"/>
    </source>
</evidence>
<dbReference type="Proteomes" id="UP000286097">
    <property type="component" value="Unassembled WGS sequence"/>
</dbReference>
<evidence type="ECO:0000256" key="10">
    <source>
        <dbReference type="ARBA" id="ARBA00022722"/>
    </source>
</evidence>
<dbReference type="GO" id="GO:0005737">
    <property type="term" value="C:cytoplasm"/>
    <property type="evidence" value="ECO:0007669"/>
    <property type="project" value="UniProtKB-SubCell"/>
</dbReference>
<dbReference type="OrthoDB" id="372421at2759"/>
<dbReference type="Pfam" id="PF17216">
    <property type="entry name" value="Rrp44_CSD1"/>
    <property type="match status" value="1"/>
</dbReference>
<dbReference type="GO" id="GO:0000176">
    <property type="term" value="C:nuclear exosome (RNase complex)"/>
    <property type="evidence" value="ECO:0007669"/>
    <property type="project" value="UniProtKB-ARBA"/>
</dbReference>
<sequence>MAWQLQEQEEAQRLRILRQQQQEKEERDQQLHVGVRQYGSPRWKDVRTDASFVERSRRRKPGAMKAQERYLRRDVHCGVDSCATCRCARALLPAQILPRVDKGEYVVPDAFSLLQCMELLEEETLFCRAAPRLLVLESVLHAALRQAPSRDTGRLRKFFRGEDQRTDGGVKLYLFPDQHHFDTFVEPTALGNLQTMRDDSALLKTMEWYVTQKHLPSNAQVVFMTRDVNAPVSLQLVASINAQAVTCEKFLAERLPKGSADTAFLIELAANTSEALRREEMQRSPDENGNVVSVQAEFAPHLKRAQLNELMAQSLSRILAGKLEVSTHNPAEAYVLVEGPHAIEKVFVFGRAAMNRGVHGDRVAIEMLPKAHWRAPQSDRLLVHYAPDENKHEHESESVESDHDEKKDGAIPTGQVVGILSRSSKYHVATIIASTVNAGDDYALAVPMDQRLPKVRLRSQRLDALLDKRLKIVIDSWAPDSSYPNGHYVGILGVSGSLQTELSALLVDNEVEEAPFSEAALACLPSSDECPIDIEGGCVAECSTAKRPTCCGLLNWKVSDEEALRRRDLRKTHRVFSVDPHGCQDIDDAMSIQRLPNGNVELGVHIADVSYFVKHGSALDLEGRRRSTTVYLVGQRLDMLPSVLSADLCSLHENQDRFALSVIWELDGETYNVVENSTWFGRTIIRNCSSMTYEQAHRLLQGVNADADDPPRCGSSRAQPPSVKQVDGVAGGRIPLKLQEYLREDLRILTYIGRHLGRTRGSQGGLDLSKQEEVKFSLNVSELGQEDVEITVKETLEIHSTIAELMIFANSTVARKLVERFPAHALLRRHPPPSGDRFTQLVQLAKARDVVIDATNNFTLQQSLAAAERSGRMDTKTMSLLKSLAVRVMTEAEYVSSGETAAGDAATANGDITRFAHYGLGLQYYTHFTSPIRRYADIIVHRQLLASIKAPHPLRCKAFQRPGTNNSAPLVLPHTLAPSVLENEEDEDFLDDLVSSIDSQLQVTNVTSARTESAGFASDDAVIDGDNLFPPEQLVPLARHLNKKNRQAKLAAHACDALFLALYFSSHTAKVPAIITALKQNGMIVYVPRYDFRAPVYLRDKSGVVQMDPLMLGVRIVDTEPATGAFAGAECIRKIPQARLVWDDTERGALEVVASGDKHCVFHTLDEVVVQVSCDLAASGARVPQLQLLLVGRANATQKKHVASSLSELQRVVQTKSEANCVTNSTVKVTMLESKNTATEEVPTLNLYQLLLDAPNFSPPTKSFARRKPLSEDEDGKKRKPGFERRGPGRLVFGKFSTNSRRHHQHKLAQYMDERTEAREEELNIQRSASGSSTMTSAQEARRAEREALVRTQKLAAEKRHDRINRRNKTSK</sequence>
<keyword evidence="16" id="KW-0539">Nucleus</keyword>
<evidence type="ECO:0000256" key="18">
    <source>
        <dbReference type="RuleBase" id="RU003901"/>
    </source>
</evidence>
<dbReference type="InterPro" id="IPR041505">
    <property type="entry name" value="Dis3_CSD2"/>
</dbReference>
<feature type="region of interest" description="Disordered" evidence="19">
    <location>
        <begin position="1324"/>
        <end position="1348"/>
    </location>
</feature>
<evidence type="ECO:0000256" key="14">
    <source>
        <dbReference type="ARBA" id="ARBA00022842"/>
    </source>
</evidence>
<keyword evidence="10" id="KW-0540">Nuclease</keyword>
<comment type="caution">
    <text evidence="21">The sequence shown here is derived from an EMBL/GenBank/DDBJ whole genome shotgun (WGS) entry which is preliminary data.</text>
</comment>
<comment type="cofactor">
    <cofactor evidence="2">
        <name>Mg(2+)</name>
        <dbReference type="ChEBI" id="CHEBI:18420"/>
    </cofactor>
</comment>
<evidence type="ECO:0000256" key="9">
    <source>
        <dbReference type="ARBA" id="ARBA00022552"/>
    </source>
</evidence>
<evidence type="ECO:0000256" key="1">
    <source>
        <dbReference type="ARBA" id="ARBA00001849"/>
    </source>
</evidence>
<feature type="region of interest" description="Disordered" evidence="19">
    <location>
        <begin position="389"/>
        <end position="411"/>
    </location>
</feature>
<dbReference type="EMBL" id="QKXF01000208">
    <property type="protein sequence ID" value="RQM14340.1"/>
    <property type="molecule type" value="Genomic_DNA"/>
</dbReference>
<reference evidence="21 22" key="1">
    <citation type="submission" date="2018-06" db="EMBL/GenBank/DDBJ databases">
        <title>Comparative genomics of downy mildews reveals potential adaptations to biotrophy.</title>
        <authorList>
            <person name="Fletcher K."/>
            <person name="Klosterman S.J."/>
            <person name="Derevnina L."/>
            <person name="Martin F."/>
            <person name="Koike S."/>
            <person name="Reyes Chin-Wo S."/>
            <person name="Mou B."/>
            <person name="Michelmore R."/>
        </authorList>
    </citation>
    <scope>NUCLEOTIDE SEQUENCE [LARGE SCALE GENOMIC DNA]</scope>
    <source>
        <strain evidence="21 22">R13</strain>
    </source>
</reference>
<keyword evidence="8" id="KW-0963">Cytoplasm</keyword>
<dbReference type="SUPFAM" id="SSF50249">
    <property type="entry name" value="Nucleic acid-binding proteins"/>
    <property type="match status" value="2"/>
</dbReference>
<feature type="compositionally biased region" description="Basic and acidic residues" evidence="19">
    <location>
        <begin position="389"/>
        <end position="409"/>
    </location>
</feature>
<dbReference type="VEuPathDB" id="FungiDB:DD237_003724"/>
<dbReference type="PANTHER" id="PTHR23355:SF30">
    <property type="entry name" value="DIS3-LIKE EXONUCLEASE 1"/>
    <property type="match status" value="1"/>
</dbReference>
<protein>
    <recommendedName>
        <fullName evidence="7">DIS3-like exonuclease 1</fullName>
        <ecNumber evidence="6">3.1.13.1</ecNumber>
    </recommendedName>
    <alternativeName>
        <fullName evidence="17">Ribosomal RNA-processing protein 44</fullName>
    </alternativeName>
</protein>
<keyword evidence="11" id="KW-0378">Hydrolase</keyword>
<keyword evidence="12" id="KW-0271">Exosome</keyword>
<feature type="domain" description="RNB" evidence="20">
    <location>
        <begin position="566"/>
        <end position="950"/>
    </location>
</feature>
<dbReference type="InterPro" id="IPR022966">
    <property type="entry name" value="RNase_II/R_CS"/>
</dbReference>
<evidence type="ECO:0000256" key="2">
    <source>
        <dbReference type="ARBA" id="ARBA00001946"/>
    </source>
</evidence>
<feature type="compositionally biased region" description="Basic and acidic residues" evidence="19">
    <location>
        <begin position="1269"/>
        <end position="1287"/>
    </location>
</feature>
<gene>
    <name evidence="21" type="ORF">DD237_003724</name>
</gene>
<dbReference type="EC" id="3.1.13.1" evidence="6"/>
<dbReference type="SMART" id="SM00955">
    <property type="entry name" value="RNB"/>
    <property type="match status" value="1"/>
</dbReference>
<keyword evidence="15" id="KW-0694">RNA-binding</keyword>
<evidence type="ECO:0000256" key="5">
    <source>
        <dbReference type="ARBA" id="ARBA00005785"/>
    </source>
</evidence>
<name>A0A425CBI9_9STRA</name>
<keyword evidence="14" id="KW-0460">Magnesium</keyword>
<evidence type="ECO:0000313" key="22">
    <source>
        <dbReference type="Proteomes" id="UP000286097"/>
    </source>
</evidence>
<feature type="region of interest" description="Disordered" evidence="19">
    <location>
        <begin position="1258"/>
        <end position="1306"/>
    </location>
</feature>
<dbReference type="InterPro" id="IPR001900">
    <property type="entry name" value="RNase_II/R"/>
</dbReference>
<evidence type="ECO:0000256" key="17">
    <source>
        <dbReference type="ARBA" id="ARBA00077930"/>
    </source>
</evidence>
<dbReference type="GO" id="GO:0000956">
    <property type="term" value="P:nuclear-transcribed mRNA catabolic process"/>
    <property type="evidence" value="ECO:0007669"/>
    <property type="project" value="UniProtKB-ARBA"/>
</dbReference>
<dbReference type="InterPro" id="IPR050180">
    <property type="entry name" value="RNR_Ribonuclease"/>
</dbReference>
<dbReference type="Pfam" id="PF00773">
    <property type="entry name" value="RNB"/>
    <property type="match status" value="1"/>
</dbReference>
<evidence type="ECO:0000256" key="3">
    <source>
        <dbReference type="ARBA" id="ARBA00004123"/>
    </source>
</evidence>
<keyword evidence="9" id="KW-0698">rRNA processing</keyword>
<evidence type="ECO:0000313" key="21">
    <source>
        <dbReference type="EMBL" id="RQM14340.1"/>
    </source>
</evidence>
<evidence type="ECO:0000256" key="4">
    <source>
        <dbReference type="ARBA" id="ARBA00004496"/>
    </source>
</evidence>
<evidence type="ECO:0000256" key="15">
    <source>
        <dbReference type="ARBA" id="ARBA00022884"/>
    </source>
</evidence>
<evidence type="ECO:0000256" key="16">
    <source>
        <dbReference type="ARBA" id="ARBA00023242"/>
    </source>
</evidence>
<dbReference type="Pfam" id="PF17849">
    <property type="entry name" value="OB_Dis3"/>
    <property type="match status" value="1"/>
</dbReference>
<organism evidence="21 22">
    <name type="scientific">Peronospora effusa</name>
    <dbReference type="NCBI Taxonomy" id="542832"/>
    <lineage>
        <taxon>Eukaryota</taxon>
        <taxon>Sar</taxon>
        <taxon>Stramenopiles</taxon>
        <taxon>Oomycota</taxon>
        <taxon>Peronosporomycetes</taxon>
        <taxon>Peronosporales</taxon>
        <taxon>Peronosporaceae</taxon>
        <taxon>Peronospora</taxon>
    </lineage>
</organism>
<proteinExistence type="inferred from homology"/>
<dbReference type="PROSITE" id="PS01175">
    <property type="entry name" value="RIBONUCLEASE_II"/>
    <property type="match status" value="1"/>
</dbReference>
<dbReference type="GO" id="GO:0006364">
    <property type="term" value="P:rRNA processing"/>
    <property type="evidence" value="ECO:0007669"/>
    <property type="project" value="UniProtKB-KW"/>
</dbReference>
<dbReference type="FunFam" id="2.40.50.700:FF:000001">
    <property type="entry name" value="Exosome complex exonuclease exoribonuclease (Rrp44)"/>
    <property type="match status" value="1"/>
</dbReference>
<dbReference type="InterPro" id="IPR012340">
    <property type="entry name" value="NA-bd_OB-fold"/>
</dbReference>
<feature type="compositionally biased region" description="Polar residues" evidence="19">
    <location>
        <begin position="1325"/>
        <end position="1339"/>
    </location>
</feature>
<comment type="subcellular location">
    <subcellularLocation>
        <location evidence="4">Cytoplasm</location>
    </subcellularLocation>
    <subcellularLocation>
        <location evidence="3">Nucleus</location>
    </subcellularLocation>
</comment>
<dbReference type="Gene3D" id="2.40.50.700">
    <property type="match status" value="1"/>
</dbReference>
<dbReference type="Gene3D" id="2.40.50.140">
    <property type="entry name" value="Nucleic acid-binding proteins"/>
    <property type="match status" value="1"/>
</dbReference>
<dbReference type="GO" id="GO:0003723">
    <property type="term" value="F:RNA binding"/>
    <property type="evidence" value="ECO:0007669"/>
    <property type="project" value="UniProtKB-KW"/>
</dbReference>
<dbReference type="InterPro" id="IPR033771">
    <property type="entry name" value="Rrp44_CSD1"/>
</dbReference>
<comment type="catalytic activity">
    <reaction evidence="1">
        <text>Exonucleolytic cleavage in the 3'- to 5'-direction to yield nucleoside 5'-phosphates.</text>
        <dbReference type="EC" id="3.1.13.1"/>
    </reaction>
</comment>
<evidence type="ECO:0000256" key="13">
    <source>
        <dbReference type="ARBA" id="ARBA00022839"/>
    </source>
</evidence>
<keyword evidence="13" id="KW-0269">Exonuclease</keyword>
<accession>A0A425CBI9</accession>
<evidence type="ECO:0000256" key="19">
    <source>
        <dbReference type="SAM" id="MobiDB-lite"/>
    </source>
</evidence>
<evidence type="ECO:0000256" key="12">
    <source>
        <dbReference type="ARBA" id="ARBA00022835"/>
    </source>
</evidence>
<evidence type="ECO:0000256" key="7">
    <source>
        <dbReference type="ARBA" id="ARBA00016366"/>
    </source>
</evidence>
<evidence type="ECO:0000256" key="11">
    <source>
        <dbReference type="ARBA" id="ARBA00022801"/>
    </source>
</evidence>
<dbReference type="PANTHER" id="PTHR23355">
    <property type="entry name" value="RIBONUCLEASE"/>
    <property type="match status" value="1"/>
</dbReference>
<dbReference type="Gene3D" id="2.40.50.690">
    <property type="match status" value="1"/>
</dbReference>
<evidence type="ECO:0000259" key="20">
    <source>
        <dbReference type="SMART" id="SM00955"/>
    </source>
</evidence>
<dbReference type="GO" id="GO:0008859">
    <property type="term" value="F:exoribonuclease II activity"/>
    <property type="evidence" value="ECO:0007669"/>
    <property type="project" value="UniProtKB-EC"/>
</dbReference>
<comment type="similarity">
    <text evidence="5 18">Belongs to the RNR ribonuclease family.</text>
</comment>
<evidence type="ECO:0000256" key="6">
    <source>
        <dbReference type="ARBA" id="ARBA00012163"/>
    </source>
</evidence>